<comment type="caution">
    <text evidence="1">The sequence shown here is derived from an EMBL/GenBank/DDBJ whole genome shotgun (WGS) entry which is preliminary data.</text>
</comment>
<sequence>MPRTESVGEVSGRIAGAGIGMGYGWWQDKHTRHHADPDNEGLDPGVAPDLLVWSQDQAPAVGLPRLVGRRQAFLFFPLLTLEDDQSVRAAVPAGNVRRRRGHDSSF</sequence>
<organism evidence="1 2">
    <name type="scientific">Streptomyces marokkonensis</name>
    <dbReference type="NCBI Taxonomy" id="324855"/>
    <lineage>
        <taxon>Bacteria</taxon>
        <taxon>Bacillati</taxon>
        <taxon>Actinomycetota</taxon>
        <taxon>Actinomycetes</taxon>
        <taxon>Kitasatosporales</taxon>
        <taxon>Streptomycetaceae</taxon>
        <taxon>Streptomyces</taxon>
    </lineage>
</organism>
<protein>
    <recommendedName>
        <fullName evidence="3">Acyl-CoA desaturase</fullName>
    </recommendedName>
</protein>
<reference evidence="2" key="1">
    <citation type="journal article" date="2019" name="Int. J. Syst. Evol. Microbiol.">
        <title>The Global Catalogue of Microorganisms (GCM) 10K type strain sequencing project: providing services to taxonomists for standard genome sequencing and annotation.</title>
        <authorList>
            <consortium name="The Broad Institute Genomics Platform"/>
            <consortium name="The Broad Institute Genome Sequencing Center for Infectious Disease"/>
            <person name="Wu L."/>
            <person name="Ma J."/>
        </authorList>
    </citation>
    <scope>NUCLEOTIDE SEQUENCE [LARGE SCALE GENOMIC DNA]</scope>
    <source>
        <strain evidence="2">JCM 17027</strain>
    </source>
</reference>
<dbReference type="Proteomes" id="UP001500034">
    <property type="component" value="Unassembled WGS sequence"/>
</dbReference>
<evidence type="ECO:0000313" key="1">
    <source>
        <dbReference type="EMBL" id="GAA4012730.1"/>
    </source>
</evidence>
<evidence type="ECO:0000313" key="2">
    <source>
        <dbReference type="Proteomes" id="UP001500034"/>
    </source>
</evidence>
<keyword evidence="2" id="KW-1185">Reference proteome</keyword>
<gene>
    <name evidence="1" type="ORF">GCM10022384_66710</name>
</gene>
<dbReference type="EMBL" id="BAABCQ010000238">
    <property type="protein sequence ID" value="GAA4012730.1"/>
    <property type="molecule type" value="Genomic_DNA"/>
</dbReference>
<proteinExistence type="predicted"/>
<accession>A0ABP7SJU4</accession>
<name>A0ABP7SJU4_9ACTN</name>
<evidence type="ECO:0008006" key="3">
    <source>
        <dbReference type="Google" id="ProtNLM"/>
    </source>
</evidence>